<gene>
    <name evidence="10" type="ORF">NCTC12967_01862</name>
</gene>
<dbReference type="Gene3D" id="3.10.20.310">
    <property type="entry name" value="membrane protein fhac"/>
    <property type="match status" value="1"/>
</dbReference>
<dbReference type="AlphaFoldDB" id="A0A3S5ESR2"/>
<evidence type="ECO:0000256" key="7">
    <source>
        <dbReference type="ARBA" id="ARBA00023306"/>
    </source>
</evidence>
<keyword evidence="5 8" id="KW-1133">Transmembrane helix</keyword>
<evidence type="ECO:0000256" key="2">
    <source>
        <dbReference type="ARBA" id="ARBA00022475"/>
    </source>
</evidence>
<dbReference type="GO" id="GO:0051301">
    <property type="term" value="P:cell division"/>
    <property type="evidence" value="ECO:0007669"/>
    <property type="project" value="UniProtKB-KW"/>
</dbReference>
<evidence type="ECO:0000256" key="8">
    <source>
        <dbReference type="SAM" id="Phobius"/>
    </source>
</evidence>
<keyword evidence="7" id="KW-0131">Cell cycle</keyword>
<accession>A0A3S5ESR2</accession>
<keyword evidence="4 8" id="KW-0812">Transmembrane</keyword>
<evidence type="ECO:0000256" key="4">
    <source>
        <dbReference type="ARBA" id="ARBA00022692"/>
    </source>
</evidence>
<evidence type="ECO:0000313" key="11">
    <source>
        <dbReference type="Proteomes" id="UP000273044"/>
    </source>
</evidence>
<feature type="transmembrane region" description="Helical" evidence="8">
    <location>
        <begin position="24"/>
        <end position="45"/>
    </location>
</feature>
<protein>
    <submittedName>
        <fullName evidence="10">Cell division protein FtsQ</fullName>
    </submittedName>
</protein>
<evidence type="ECO:0000259" key="9">
    <source>
        <dbReference type="PROSITE" id="PS51779"/>
    </source>
</evidence>
<dbReference type="GeneID" id="64407316"/>
<dbReference type="RefSeq" id="WP_061786823.1">
    <property type="nucleotide sequence ID" value="NZ_CAURRE010000001.1"/>
</dbReference>
<keyword evidence="2" id="KW-1003">Cell membrane</keyword>
<dbReference type="InterPro" id="IPR050487">
    <property type="entry name" value="FtsQ_DivIB"/>
</dbReference>
<organism evidence="10 11">
    <name type="scientific">Arachnia propionica</name>
    <dbReference type="NCBI Taxonomy" id="1750"/>
    <lineage>
        <taxon>Bacteria</taxon>
        <taxon>Bacillati</taxon>
        <taxon>Actinomycetota</taxon>
        <taxon>Actinomycetes</taxon>
        <taxon>Propionibacteriales</taxon>
        <taxon>Propionibacteriaceae</taxon>
        <taxon>Arachnia</taxon>
    </lineage>
</organism>
<dbReference type="PROSITE" id="PS51779">
    <property type="entry name" value="POTRA"/>
    <property type="match status" value="1"/>
</dbReference>
<dbReference type="InterPro" id="IPR005548">
    <property type="entry name" value="Cell_div_FtsQ/DivIB_C"/>
</dbReference>
<feature type="domain" description="POTRA" evidence="9">
    <location>
        <begin position="50"/>
        <end position="118"/>
    </location>
</feature>
<dbReference type="PANTHER" id="PTHR37820">
    <property type="entry name" value="CELL DIVISION PROTEIN DIVIB"/>
    <property type="match status" value="1"/>
</dbReference>
<evidence type="ECO:0000313" key="10">
    <source>
        <dbReference type="EMBL" id="VEH70561.1"/>
    </source>
</evidence>
<dbReference type="Proteomes" id="UP000273044">
    <property type="component" value="Chromosome"/>
</dbReference>
<name>A0A3S5ESR2_9ACTN</name>
<dbReference type="InterPro" id="IPR013685">
    <property type="entry name" value="POTRA_FtsQ_type"/>
</dbReference>
<dbReference type="EMBL" id="LR134406">
    <property type="protein sequence ID" value="VEH70561.1"/>
    <property type="molecule type" value="Genomic_DNA"/>
</dbReference>
<dbReference type="GO" id="GO:0005886">
    <property type="term" value="C:plasma membrane"/>
    <property type="evidence" value="ECO:0007669"/>
    <property type="project" value="TreeGrafter"/>
</dbReference>
<proteinExistence type="predicted"/>
<evidence type="ECO:0000256" key="1">
    <source>
        <dbReference type="ARBA" id="ARBA00004370"/>
    </source>
</evidence>
<evidence type="ECO:0000256" key="5">
    <source>
        <dbReference type="ARBA" id="ARBA00022989"/>
    </source>
</evidence>
<keyword evidence="11" id="KW-1185">Reference proteome</keyword>
<comment type="subcellular location">
    <subcellularLocation>
        <location evidence="1">Membrane</location>
    </subcellularLocation>
</comment>
<evidence type="ECO:0000256" key="3">
    <source>
        <dbReference type="ARBA" id="ARBA00022618"/>
    </source>
</evidence>
<reference evidence="10 11" key="1">
    <citation type="submission" date="2018-12" db="EMBL/GenBank/DDBJ databases">
        <authorList>
            <consortium name="Pathogen Informatics"/>
        </authorList>
    </citation>
    <scope>NUCLEOTIDE SEQUENCE [LARGE SCALE GENOMIC DNA]</scope>
    <source>
        <strain evidence="10 11">NCTC12967</strain>
    </source>
</reference>
<keyword evidence="3 10" id="KW-0132">Cell division</keyword>
<dbReference type="InterPro" id="IPR034746">
    <property type="entry name" value="POTRA"/>
</dbReference>
<dbReference type="Pfam" id="PF08478">
    <property type="entry name" value="POTRA_1"/>
    <property type="match status" value="1"/>
</dbReference>
<evidence type="ECO:0000256" key="6">
    <source>
        <dbReference type="ARBA" id="ARBA00023136"/>
    </source>
</evidence>
<keyword evidence="6 8" id="KW-0472">Membrane</keyword>
<sequence length="239" mass="25723">MTTTPGEFKKALQTKRRRQHRTRWIVLGSGFLVLLLAGIATWLVWFSSVFAATEVRVNGLSLLTEQQVTDAAAVELGGPLAAQDVDAIRGRVAALAPVAEVRVERHFPHTIEITVTERTLAYVWMDGNAARWVDANGVVFHEGGETAQGIVKANIAAPDQRLLKDVATVVSAVAPVLGDRITLLQASAVDRIEIQLSDGDTVVWGSAEQSQVKAQVLSVLLSQDASVYDVSAPHAPTTR</sequence>
<dbReference type="PANTHER" id="PTHR37820:SF1">
    <property type="entry name" value="CELL DIVISION PROTEIN FTSQ"/>
    <property type="match status" value="1"/>
</dbReference>
<dbReference type="Pfam" id="PF03799">
    <property type="entry name" value="FtsQ_DivIB_C"/>
    <property type="match status" value="1"/>
</dbReference>